<reference evidence="4" key="1">
    <citation type="submission" date="2010-07" db="EMBL/GenBank/DDBJ databases">
        <title>The genome sequence of Gaeumannomyces graminis var. tritici strain R3-111a-1.</title>
        <authorList>
            <consortium name="The Broad Institute Genome Sequencing Platform"/>
            <person name="Ma L.-J."/>
            <person name="Dead R."/>
            <person name="Young S."/>
            <person name="Zeng Q."/>
            <person name="Koehrsen M."/>
            <person name="Alvarado L."/>
            <person name="Berlin A."/>
            <person name="Chapman S.B."/>
            <person name="Chen Z."/>
            <person name="Freedman E."/>
            <person name="Gellesch M."/>
            <person name="Goldberg J."/>
            <person name="Griggs A."/>
            <person name="Gujja S."/>
            <person name="Heilman E.R."/>
            <person name="Heiman D."/>
            <person name="Hepburn T."/>
            <person name="Howarth C."/>
            <person name="Jen D."/>
            <person name="Larson L."/>
            <person name="Mehta T."/>
            <person name="Neiman D."/>
            <person name="Pearson M."/>
            <person name="Roberts A."/>
            <person name="Saif S."/>
            <person name="Shea T."/>
            <person name="Shenoy N."/>
            <person name="Sisk P."/>
            <person name="Stolte C."/>
            <person name="Sykes S."/>
            <person name="Walk T."/>
            <person name="White J."/>
            <person name="Yandava C."/>
            <person name="Haas B."/>
            <person name="Nusbaum C."/>
            <person name="Birren B."/>
        </authorList>
    </citation>
    <scope>NUCLEOTIDE SEQUENCE [LARGE SCALE GENOMIC DNA]</scope>
    <source>
        <strain evidence="4">R3-111a-1</strain>
    </source>
</reference>
<dbReference type="RefSeq" id="XP_009226264.1">
    <property type="nucleotide sequence ID" value="XM_009228000.1"/>
</dbReference>
<dbReference type="GeneID" id="20350593"/>
<accession>J3P9F4</accession>
<dbReference type="HOGENOM" id="CLU_041437_0_0_1"/>
<dbReference type="AlphaFoldDB" id="J3P9F4"/>
<evidence type="ECO:0000313" key="4">
    <source>
        <dbReference type="Proteomes" id="UP000006039"/>
    </source>
</evidence>
<organism evidence="2">
    <name type="scientific">Gaeumannomyces tritici (strain R3-111a-1)</name>
    <name type="common">Wheat and barley take-all root rot fungus</name>
    <name type="synonym">Gaeumannomyces graminis var. tritici</name>
    <dbReference type="NCBI Taxonomy" id="644352"/>
    <lineage>
        <taxon>Eukaryota</taxon>
        <taxon>Fungi</taxon>
        <taxon>Dikarya</taxon>
        <taxon>Ascomycota</taxon>
        <taxon>Pezizomycotina</taxon>
        <taxon>Sordariomycetes</taxon>
        <taxon>Sordariomycetidae</taxon>
        <taxon>Magnaporthales</taxon>
        <taxon>Magnaporthaceae</taxon>
        <taxon>Gaeumannomyces</taxon>
    </lineage>
</organism>
<feature type="region of interest" description="Disordered" evidence="1">
    <location>
        <begin position="55"/>
        <end position="77"/>
    </location>
</feature>
<feature type="compositionally biased region" description="Pro residues" evidence="1">
    <location>
        <begin position="57"/>
        <end position="70"/>
    </location>
</feature>
<feature type="compositionally biased region" description="Low complexity" evidence="1">
    <location>
        <begin position="364"/>
        <end position="378"/>
    </location>
</feature>
<evidence type="ECO:0000313" key="2">
    <source>
        <dbReference type="EMBL" id="EJT73290.1"/>
    </source>
</evidence>
<reference evidence="3" key="4">
    <citation type="journal article" date="2015" name="G3 (Bethesda)">
        <title>Genome sequences of three phytopathogenic species of the Magnaporthaceae family of fungi.</title>
        <authorList>
            <person name="Okagaki L.H."/>
            <person name="Nunes C.C."/>
            <person name="Sailsbery J."/>
            <person name="Clay B."/>
            <person name="Brown D."/>
            <person name="John T."/>
            <person name="Oh Y."/>
            <person name="Young N."/>
            <person name="Fitzgerald M."/>
            <person name="Haas B.J."/>
            <person name="Zeng Q."/>
            <person name="Young S."/>
            <person name="Adiconis X."/>
            <person name="Fan L."/>
            <person name="Levin J.Z."/>
            <person name="Mitchell T.K."/>
            <person name="Okubara P.A."/>
            <person name="Farman M.L."/>
            <person name="Kohn L.M."/>
            <person name="Birren B."/>
            <person name="Ma L.-J."/>
            <person name="Dean R.A."/>
        </authorList>
    </citation>
    <scope>NUCLEOTIDE SEQUENCE</scope>
    <source>
        <strain evidence="3">R3-111a-1</strain>
    </source>
</reference>
<dbReference type="OrthoDB" id="1022638at2759"/>
<dbReference type="EnsemblFungi" id="EJT73290">
    <property type="protein sequence ID" value="EJT73290"/>
    <property type="gene ID" value="GGTG_10135"/>
</dbReference>
<proteinExistence type="predicted"/>
<evidence type="ECO:0008006" key="5">
    <source>
        <dbReference type="Google" id="ProtNLM"/>
    </source>
</evidence>
<evidence type="ECO:0000256" key="1">
    <source>
        <dbReference type="SAM" id="MobiDB-lite"/>
    </source>
</evidence>
<feature type="region of interest" description="Disordered" evidence="1">
    <location>
        <begin position="340"/>
        <end position="386"/>
    </location>
</feature>
<reference evidence="2" key="3">
    <citation type="submission" date="2010-09" db="EMBL/GenBank/DDBJ databases">
        <title>Annotation of Gaeumannomyces graminis var. tritici R3-111a-1.</title>
        <authorList>
            <consortium name="The Broad Institute Genome Sequencing Platform"/>
            <person name="Ma L.-J."/>
            <person name="Dead R."/>
            <person name="Young S.K."/>
            <person name="Zeng Q."/>
            <person name="Gargeya S."/>
            <person name="Fitzgerald M."/>
            <person name="Haas B."/>
            <person name="Abouelleil A."/>
            <person name="Alvarado L."/>
            <person name="Arachchi H.M."/>
            <person name="Berlin A."/>
            <person name="Brown A."/>
            <person name="Chapman S.B."/>
            <person name="Chen Z."/>
            <person name="Dunbar C."/>
            <person name="Freedman E."/>
            <person name="Gearin G."/>
            <person name="Gellesch M."/>
            <person name="Goldberg J."/>
            <person name="Griggs A."/>
            <person name="Gujja S."/>
            <person name="Heiman D."/>
            <person name="Howarth C."/>
            <person name="Larson L."/>
            <person name="Lui A."/>
            <person name="MacDonald P.J.P."/>
            <person name="Mehta T."/>
            <person name="Montmayeur A."/>
            <person name="Murphy C."/>
            <person name="Neiman D."/>
            <person name="Pearson M."/>
            <person name="Priest M."/>
            <person name="Roberts A."/>
            <person name="Saif S."/>
            <person name="Shea T."/>
            <person name="Shenoy N."/>
            <person name="Sisk P."/>
            <person name="Stolte C."/>
            <person name="Sykes S."/>
            <person name="Yandava C."/>
            <person name="Wortman J."/>
            <person name="Nusbaum C."/>
            <person name="Birren B."/>
        </authorList>
    </citation>
    <scope>NUCLEOTIDE SEQUENCE</scope>
    <source>
        <strain evidence="2">R3-111a-1</strain>
    </source>
</reference>
<reference evidence="3" key="5">
    <citation type="submission" date="2018-04" db="UniProtKB">
        <authorList>
            <consortium name="EnsemblFungi"/>
        </authorList>
    </citation>
    <scope>IDENTIFICATION</scope>
    <source>
        <strain evidence="3">R3-111a-1</strain>
    </source>
</reference>
<keyword evidence="4" id="KW-1185">Reference proteome</keyword>
<name>J3P9F4_GAET3</name>
<dbReference type="eggNOG" id="ENOG502R9DY">
    <property type="taxonomic scope" value="Eukaryota"/>
</dbReference>
<reference evidence="2" key="2">
    <citation type="submission" date="2010-07" db="EMBL/GenBank/DDBJ databases">
        <authorList>
            <consortium name="The Broad Institute Genome Sequencing Platform"/>
            <consortium name="Broad Institute Genome Sequencing Center for Infectious Disease"/>
            <person name="Ma L.-J."/>
            <person name="Dead R."/>
            <person name="Young S."/>
            <person name="Zeng Q."/>
            <person name="Koehrsen M."/>
            <person name="Alvarado L."/>
            <person name="Berlin A."/>
            <person name="Chapman S.B."/>
            <person name="Chen Z."/>
            <person name="Freedman E."/>
            <person name="Gellesch M."/>
            <person name="Goldberg J."/>
            <person name="Griggs A."/>
            <person name="Gujja S."/>
            <person name="Heilman E.R."/>
            <person name="Heiman D."/>
            <person name="Hepburn T."/>
            <person name="Howarth C."/>
            <person name="Jen D."/>
            <person name="Larson L."/>
            <person name="Mehta T."/>
            <person name="Neiman D."/>
            <person name="Pearson M."/>
            <person name="Roberts A."/>
            <person name="Saif S."/>
            <person name="Shea T."/>
            <person name="Shenoy N."/>
            <person name="Sisk P."/>
            <person name="Stolte C."/>
            <person name="Sykes S."/>
            <person name="Walk T."/>
            <person name="White J."/>
            <person name="Yandava C."/>
            <person name="Haas B."/>
            <person name="Nusbaum C."/>
            <person name="Birren B."/>
        </authorList>
    </citation>
    <scope>NUCLEOTIDE SEQUENCE</scope>
    <source>
        <strain evidence="2">R3-111a-1</strain>
    </source>
</reference>
<dbReference type="EMBL" id="GL385399">
    <property type="protein sequence ID" value="EJT73290.1"/>
    <property type="molecule type" value="Genomic_DNA"/>
</dbReference>
<sequence length="453" mass="49378">MPHRSTKSESDGLLGNETIQVLIGPGKKAFTVHKKLLCSTSEFFSESIAAIPTSLLPSPPRGARQPPPAARRPAANRRSGFHDWTLAAAAAAAATASATGEHARSASCNSLPPPARASPSPLASSTRMAVLWFSDQTPEMFELFVLWLYHRRAFAALVDEAVTSILAAEAESGDSRTAEVRLRGLHWALVNLHLFAVSVGLPVLQDLAMDAVQDLYLRLDWDVSPRFVRFLYEREADAALRLRKWAVAMAAWCLASSSSGKGADADADADADSTAAQFQVLLESYPEFCQDYSTHLSRMHSSRTNPIIKNPQLRIPTNALRNEERHFGFRMCSFHSHRASVGQGRCPHDRSGSVAADSDCDQWSPTASSSSSSTSSSPFGLEPDMDSPMSDYSFDNIVSPVCSQRGFDLPLPSELLPASKPPSKPCQPPAAYGDFLTMDWKRSHNMGMRRVTE</sequence>
<dbReference type="VEuPathDB" id="FungiDB:GGTG_10135"/>
<dbReference type="STRING" id="644352.J3P9F4"/>
<evidence type="ECO:0000313" key="3">
    <source>
        <dbReference type="EnsemblFungi" id="EJT73290"/>
    </source>
</evidence>
<dbReference type="PANTHER" id="PTHR47843">
    <property type="entry name" value="BTB DOMAIN-CONTAINING PROTEIN-RELATED"/>
    <property type="match status" value="1"/>
</dbReference>
<dbReference type="Proteomes" id="UP000006039">
    <property type="component" value="Unassembled WGS sequence"/>
</dbReference>
<gene>
    <name evidence="3" type="primary">20350593</name>
    <name evidence="2" type="ORF">GGTG_10135</name>
</gene>
<protein>
    <recommendedName>
        <fullName evidence="5">BTB domain-containing protein</fullName>
    </recommendedName>
</protein>